<evidence type="ECO:0000256" key="2">
    <source>
        <dbReference type="ARBA" id="ARBA00022559"/>
    </source>
</evidence>
<gene>
    <name evidence="5" type="ORF">GCM10009425_43140</name>
</gene>
<keyword evidence="6" id="KW-1185">Reference proteome</keyword>
<evidence type="ECO:0000313" key="5">
    <source>
        <dbReference type="EMBL" id="GGM27958.1"/>
    </source>
</evidence>
<name>A0ABQ2H3R4_9PSED</name>
<protein>
    <recommendedName>
        <fullName evidence="4">Glutathione peroxidase</fullName>
    </recommendedName>
</protein>
<keyword evidence="2 4" id="KW-0575">Peroxidase</keyword>
<dbReference type="InterPro" id="IPR036249">
    <property type="entry name" value="Thioredoxin-like_sf"/>
</dbReference>
<proteinExistence type="inferred from homology"/>
<organism evidence="5 6">
    <name type="scientific">Pseudomonas asuensis</name>
    <dbReference type="NCBI Taxonomy" id="1825787"/>
    <lineage>
        <taxon>Bacteria</taxon>
        <taxon>Pseudomonadati</taxon>
        <taxon>Pseudomonadota</taxon>
        <taxon>Gammaproteobacteria</taxon>
        <taxon>Pseudomonadales</taxon>
        <taxon>Pseudomonadaceae</taxon>
        <taxon>Pseudomonas</taxon>
    </lineage>
</organism>
<evidence type="ECO:0000313" key="6">
    <source>
        <dbReference type="Proteomes" id="UP000616499"/>
    </source>
</evidence>
<dbReference type="PIRSF" id="PIRSF000303">
    <property type="entry name" value="Glutathion_perox"/>
    <property type="match status" value="1"/>
</dbReference>
<dbReference type="Pfam" id="PF00255">
    <property type="entry name" value="GSHPx"/>
    <property type="match status" value="1"/>
</dbReference>
<accession>A0ABQ2H3R4</accession>
<dbReference type="CDD" id="cd00340">
    <property type="entry name" value="GSH_Peroxidase"/>
    <property type="match status" value="1"/>
</dbReference>
<evidence type="ECO:0000256" key="3">
    <source>
        <dbReference type="ARBA" id="ARBA00023002"/>
    </source>
</evidence>
<evidence type="ECO:0000256" key="1">
    <source>
        <dbReference type="ARBA" id="ARBA00006926"/>
    </source>
</evidence>
<dbReference type="PROSITE" id="PS51355">
    <property type="entry name" value="GLUTATHIONE_PEROXID_3"/>
    <property type="match status" value="1"/>
</dbReference>
<comment type="caution">
    <text evidence="5">The sequence shown here is derived from an EMBL/GenBank/DDBJ whole genome shotgun (WGS) entry which is preliminary data.</text>
</comment>
<reference evidence="6" key="1">
    <citation type="journal article" date="2019" name="Int. J. Syst. Evol. Microbiol.">
        <title>The Global Catalogue of Microorganisms (GCM) 10K type strain sequencing project: providing services to taxonomists for standard genome sequencing and annotation.</title>
        <authorList>
            <consortium name="The Broad Institute Genomics Platform"/>
            <consortium name="The Broad Institute Genome Sequencing Center for Infectious Disease"/>
            <person name="Wu L."/>
            <person name="Ma J."/>
        </authorList>
    </citation>
    <scope>NUCLEOTIDE SEQUENCE [LARGE SCALE GENOMIC DNA]</scope>
    <source>
        <strain evidence="6">JCM 13501</strain>
    </source>
</reference>
<dbReference type="Gene3D" id="3.40.30.10">
    <property type="entry name" value="Glutaredoxin"/>
    <property type="match status" value="1"/>
</dbReference>
<evidence type="ECO:0000256" key="4">
    <source>
        <dbReference type="RuleBase" id="RU000499"/>
    </source>
</evidence>
<dbReference type="EMBL" id="BMNW01000013">
    <property type="protein sequence ID" value="GGM27958.1"/>
    <property type="molecule type" value="Genomic_DNA"/>
</dbReference>
<dbReference type="SUPFAM" id="SSF52833">
    <property type="entry name" value="Thioredoxin-like"/>
    <property type="match status" value="1"/>
</dbReference>
<keyword evidence="3 4" id="KW-0560">Oxidoreductase</keyword>
<comment type="similarity">
    <text evidence="1 4">Belongs to the glutathione peroxidase family.</text>
</comment>
<sequence>MGGKTCRLADFPAQAYLLVNTASRCGFTPQYEGLETLWQRYKAKGLVVLAFPCDQFGHQEPAGNDEIEQFCKARFSVSFSVSQKIEVNGVNAHPLFDALKRSAPGVLGTRRIKWNFTKFLVSGDGAQVKRFAPLEKPASLHGQIEQFLSL</sequence>
<dbReference type="PANTHER" id="PTHR11592:SF78">
    <property type="entry name" value="GLUTATHIONE PEROXIDASE"/>
    <property type="match status" value="1"/>
</dbReference>
<dbReference type="InterPro" id="IPR000889">
    <property type="entry name" value="Glutathione_peroxidase"/>
</dbReference>
<dbReference type="PRINTS" id="PR01011">
    <property type="entry name" value="GLUTPROXDASE"/>
</dbReference>
<dbReference type="PANTHER" id="PTHR11592">
    <property type="entry name" value="GLUTATHIONE PEROXIDASE"/>
    <property type="match status" value="1"/>
</dbReference>
<dbReference type="GO" id="GO:0004601">
    <property type="term" value="F:peroxidase activity"/>
    <property type="evidence" value="ECO:0007669"/>
    <property type="project" value="UniProtKB-KW"/>
</dbReference>
<dbReference type="Proteomes" id="UP000616499">
    <property type="component" value="Unassembled WGS sequence"/>
</dbReference>